<accession>A0AAV0XD87</accession>
<keyword evidence="5 6" id="KW-0067">ATP-binding</keyword>
<keyword evidence="9" id="KW-1185">Reference proteome</keyword>
<evidence type="ECO:0000256" key="3">
    <source>
        <dbReference type="ARBA" id="ARBA00022741"/>
    </source>
</evidence>
<dbReference type="SMART" id="SM00220">
    <property type="entry name" value="S_TKc"/>
    <property type="match status" value="1"/>
</dbReference>
<evidence type="ECO:0000256" key="2">
    <source>
        <dbReference type="ARBA" id="ARBA00022679"/>
    </source>
</evidence>
<evidence type="ECO:0000259" key="7">
    <source>
        <dbReference type="PROSITE" id="PS50011"/>
    </source>
</evidence>
<keyword evidence="2" id="KW-0808">Transferase</keyword>
<evidence type="ECO:0000256" key="6">
    <source>
        <dbReference type="PROSITE-ProRule" id="PRU10141"/>
    </source>
</evidence>
<evidence type="ECO:0000313" key="9">
    <source>
        <dbReference type="Proteomes" id="UP001160148"/>
    </source>
</evidence>
<sequence length="609" mass="68696">MMNRNMESKFYNNNIEENDGETDNYITCPLLQIKYSRPRKPIISRLGQKARSLKHNNDNRALFENKTADADLGSSFQVHTPKKLVHSLEKLDLVQNTPFVRPAIKAQSHSSIETPSDTFTNLNRNTVRKLNFKPSLPLSTKRSLYYNKENLPEQSKEELNNLESIILTQTNISTTSCSVDVEENVKEIASKLPVVINDVTCYTSPETSKSNYDTSLYHSVRETTSIPKSSFLSFSKSDSNSLVDFSLSTEQLECQPLDAHPKHQNTSIPELTPIAKCNNFVLRTQTSTCLNPTVSDQDEEFKRPISLPGSVCIKCANDNFISVKGIKYSILNTLGHGGSSIVYEVLHPETNQVMAIKKVDLSEVENIIAKGYLNEVSLLQNLQDCESVIRLFDSQYTIKEKILYMVMEKGDTDLSKLIRSTKNMSVHMIMYYWTEMLTTVSEIHAKGVIHSDLKPANFLLVSGRLKLIDFGIASKIQGDMTSVLKDVTSGTWNYMSPECIRSGGSNFEGHKINQKSDVWSLGCILYSLVYGKTPYSHLTNTWQKLQSIAESKQNINFPSQSKVFTEGIPSVLQKTMQLCLIKDVKARPYVIDLLKLIEDTVFKPMTVEN</sequence>
<name>A0AAV0XD87_9HEMI</name>
<dbReference type="FunFam" id="3.30.200.20:FF:000131">
    <property type="entry name" value="Dual specificity protein kinase TTK"/>
    <property type="match status" value="1"/>
</dbReference>
<dbReference type="GO" id="GO:0007059">
    <property type="term" value="P:chromosome segregation"/>
    <property type="evidence" value="ECO:0007669"/>
    <property type="project" value="TreeGrafter"/>
</dbReference>
<dbReference type="InterPro" id="IPR011009">
    <property type="entry name" value="Kinase-like_dom_sf"/>
</dbReference>
<comment type="caution">
    <text evidence="8">The sequence shown here is derived from an EMBL/GenBank/DDBJ whole genome shotgun (WGS) entry which is preliminary data.</text>
</comment>
<dbReference type="PANTHER" id="PTHR22974">
    <property type="entry name" value="MIXED LINEAGE PROTEIN KINASE"/>
    <property type="match status" value="1"/>
</dbReference>
<feature type="binding site" evidence="6">
    <location>
        <position position="358"/>
    </location>
    <ligand>
        <name>ATP</name>
        <dbReference type="ChEBI" id="CHEBI:30616"/>
    </ligand>
</feature>
<evidence type="ECO:0000256" key="1">
    <source>
        <dbReference type="ARBA" id="ARBA00022527"/>
    </source>
</evidence>
<proteinExistence type="predicted"/>
<keyword evidence="3 6" id="KW-0547">Nucleotide-binding</keyword>
<dbReference type="GO" id="GO:0000776">
    <property type="term" value="C:kinetochore"/>
    <property type="evidence" value="ECO:0007669"/>
    <property type="project" value="TreeGrafter"/>
</dbReference>
<dbReference type="GO" id="GO:0004712">
    <property type="term" value="F:protein serine/threonine/tyrosine kinase activity"/>
    <property type="evidence" value="ECO:0007669"/>
    <property type="project" value="TreeGrafter"/>
</dbReference>
<dbReference type="GO" id="GO:0005634">
    <property type="term" value="C:nucleus"/>
    <property type="evidence" value="ECO:0007669"/>
    <property type="project" value="TreeGrafter"/>
</dbReference>
<reference evidence="8 9" key="1">
    <citation type="submission" date="2023-01" db="EMBL/GenBank/DDBJ databases">
        <authorList>
            <person name="Whitehead M."/>
        </authorList>
    </citation>
    <scope>NUCLEOTIDE SEQUENCE [LARGE SCALE GENOMIC DNA]</scope>
</reference>
<dbReference type="EMBL" id="CARXXK010000004">
    <property type="protein sequence ID" value="CAI6365649.1"/>
    <property type="molecule type" value="Genomic_DNA"/>
</dbReference>
<dbReference type="Pfam" id="PF00069">
    <property type="entry name" value="Pkinase"/>
    <property type="match status" value="1"/>
</dbReference>
<dbReference type="PROSITE" id="PS00107">
    <property type="entry name" value="PROTEIN_KINASE_ATP"/>
    <property type="match status" value="1"/>
</dbReference>
<evidence type="ECO:0000256" key="4">
    <source>
        <dbReference type="ARBA" id="ARBA00022777"/>
    </source>
</evidence>
<keyword evidence="4" id="KW-0418">Kinase</keyword>
<evidence type="ECO:0000313" key="8">
    <source>
        <dbReference type="EMBL" id="CAI6365649.1"/>
    </source>
</evidence>
<dbReference type="InterPro" id="IPR017441">
    <property type="entry name" value="Protein_kinase_ATP_BS"/>
</dbReference>
<protein>
    <recommendedName>
        <fullName evidence="7">Protein kinase domain-containing protein</fullName>
    </recommendedName>
</protein>
<organism evidence="8 9">
    <name type="scientific">Macrosiphum euphorbiae</name>
    <name type="common">potato aphid</name>
    <dbReference type="NCBI Taxonomy" id="13131"/>
    <lineage>
        <taxon>Eukaryota</taxon>
        <taxon>Metazoa</taxon>
        <taxon>Ecdysozoa</taxon>
        <taxon>Arthropoda</taxon>
        <taxon>Hexapoda</taxon>
        <taxon>Insecta</taxon>
        <taxon>Pterygota</taxon>
        <taxon>Neoptera</taxon>
        <taxon>Paraneoptera</taxon>
        <taxon>Hemiptera</taxon>
        <taxon>Sternorrhyncha</taxon>
        <taxon>Aphidomorpha</taxon>
        <taxon>Aphidoidea</taxon>
        <taxon>Aphididae</taxon>
        <taxon>Macrosiphini</taxon>
        <taxon>Macrosiphum</taxon>
    </lineage>
</organism>
<dbReference type="Proteomes" id="UP001160148">
    <property type="component" value="Unassembled WGS sequence"/>
</dbReference>
<dbReference type="GO" id="GO:0007094">
    <property type="term" value="P:mitotic spindle assembly checkpoint signaling"/>
    <property type="evidence" value="ECO:0007669"/>
    <property type="project" value="TreeGrafter"/>
</dbReference>
<dbReference type="Gene3D" id="1.10.510.10">
    <property type="entry name" value="Transferase(Phosphotransferase) domain 1"/>
    <property type="match status" value="1"/>
</dbReference>
<dbReference type="GO" id="GO:0005524">
    <property type="term" value="F:ATP binding"/>
    <property type="evidence" value="ECO:0007669"/>
    <property type="project" value="UniProtKB-UniRule"/>
</dbReference>
<dbReference type="AlphaFoldDB" id="A0AAV0XD87"/>
<dbReference type="InterPro" id="IPR008271">
    <property type="entry name" value="Ser/Thr_kinase_AS"/>
</dbReference>
<dbReference type="SUPFAM" id="SSF56112">
    <property type="entry name" value="Protein kinase-like (PK-like)"/>
    <property type="match status" value="1"/>
</dbReference>
<keyword evidence="1" id="KW-0723">Serine/threonine-protein kinase</keyword>
<dbReference type="GO" id="GO:0034501">
    <property type="term" value="P:protein localization to kinetochore"/>
    <property type="evidence" value="ECO:0007669"/>
    <property type="project" value="TreeGrafter"/>
</dbReference>
<dbReference type="GO" id="GO:0033316">
    <property type="term" value="P:meiotic spindle assembly checkpoint signaling"/>
    <property type="evidence" value="ECO:0007669"/>
    <property type="project" value="TreeGrafter"/>
</dbReference>
<dbReference type="InterPro" id="IPR000719">
    <property type="entry name" value="Prot_kinase_dom"/>
</dbReference>
<dbReference type="Gene3D" id="3.30.200.20">
    <property type="entry name" value="Phosphorylase Kinase, domain 1"/>
    <property type="match status" value="1"/>
</dbReference>
<dbReference type="GO" id="GO:0004674">
    <property type="term" value="F:protein serine/threonine kinase activity"/>
    <property type="evidence" value="ECO:0007669"/>
    <property type="project" value="UniProtKB-KW"/>
</dbReference>
<gene>
    <name evidence="8" type="ORF">MEUPH1_LOCUS20338</name>
</gene>
<dbReference type="PROSITE" id="PS50011">
    <property type="entry name" value="PROTEIN_KINASE_DOM"/>
    <property type="match status" value="1"/>
</dbReference>
<feature type="domain" description="Protein kinase" evidence="7">
    <location>
        <begin position="328"/>
        <end position="602"/>
    </location>
</feature>
<dbReference type="PROSITE" id="PS00108">
    <property type="entry name" value="PROTEIN_KINASE_ST"/>
    <property type="match status" value="1"/>
</dbReference>
<evidence type="ECO:0000256" key="5">
    <source>
        <dbReference type="ARBA" id="ARBA00022840"/>
    </source>
</evidence>
<dbReference type="PANTHER" id="PTHR22974:SF21">
    <property type="entry name" value="DUAL SPECIFICITY PROTEIN KINASE TTK"/>
    <property type="match status" value="1"/>
</dbReference>